<dbReference type="InterPro" id="IPR029480">
    <property type="entry name" value="Transpos_assoc"/>
</dbReference>
<name>A0A6A6MDK3_HEVBR</name>
<dbReference type="AlphaFoldDB" id="A0A6A6MDK3"/>
<dbReference type="Proteomes" id="UP000467840">
    <property type="component" value="Chromosome 14"/>
</dbReference>
<comment type="caution">
    <text evidence="2">The sequence shown here is derived from an EMBL/GenBank/DDBJ whole genome shotgun (WGS) entry which is preliminary data.</text>
</comment>
<organism evidence="2 3">
    <name type="scientific">Hevea brasiliensis</name>
    <name type="common">Para rubber tree</name>
    <name type="synonym">Siphonia brasiliensis</name>
    <dbReference type="NCBI Taxonomy" id="3981"/>
    <lineage>
        <taxon>Eukaryota</taxon>
        <taxon>Viridiplantae</taxon>
        <taxon>Streptophyta</taxon>
        <taxon>Embryophyta</taxon>
        <taxon>Tracheophyta</taxon>
        <taxon>Spermatophyta</taxon>
        <taxon>Magnoliopsida</taxon>
        <taxon>eudicotyledons</taxon>
        <taxon>Gunneridae</taxon>
        <taxon>Pentapetalae</taxon>
        <taxon>rosids</taxon>
        <taxon>fabids</taxon>
        <taxon>Malpighiales</taxon>
        <taxon>Euphorbiaceae</taxon>
        <taxon>Crotonoideae</taxon>
        <taxon>Micrandreae</taxon>
        <taxon>Hevea</taxon>
    </lineage>
</organism>
<gene>
    <name evidence="2" type="ORF">GH714_007717</name>
</gene>
<dbReference type="EMBL" id="JAAGAX010000006">
    <property type="protein sequence ID" value="KAF2310316.1"/>
    <property type="molecule type" value="Genomic_DNA"/>
</dbReference>
<evidence type="ECO:0000313" key="2">
    <source>
        <dbReference type="EMBL" id="KAF2310316.1"/>
    </source>
</evidence>
<accession>A0A6A6MDK3</accession>
<reference evidence="2 3" key="1">
    <citation type="journal article" date="2020" name="Mol. Plant">
        <title>The Chromosome-Based Rubber Tree Genome Provides New Insights into Spurge Genome Evolution and Rubber Biosynthesis.</title>
        <authorList>
            <person name="Liu J."/>
            <person name="Shi C."/>
            <person name="Shi C.C."/>
            <person name="Li W."/>
            <person name="Zhang Q.J."/>
            <person name="Zhang Y."/>
            <person name="Li K."/>
            <person name="Lu H.F."/>
            <person name="Shi C."/>
            <person name="Zhu S.T."/>
            <person name="Xiao Z.Y."/>
            <person name="Nan H."/>
            <person name="Yue Y."/>
            <person name="Zhu X.G."/>
            <person name="Wu Y."/>
            <person name="Hong X.N."/>
            <person name="Fan G.Y."/>
            <person name="Tong Y."/>
            <person name="Zhang D."/>
            <person name="Mao C.L."/>
            <person name="Liu Y.L."/>
            <person name="Hao S.J."/>
            <person name="Liu W.Q."/>
            <person name="Lv M.Q."/>
            <person name="Zhang H.B."/>
            <person name="Liu Y."/>
            <person name="Hu-Tang G.R."/>
            <person name="Wang J.P."/>
            <person name="Wang J.H."/>
            <person name="Sun Y.H."/>
            <person name="Ni S.B."/>
            <person name="Chen W.B."/>
            <person name="Zhang X.C."/>
            <person name="Jiao Y.N."/>
            <person name="Eichler E.E."/>
            <person name="Li G.H."/>
            <person name="Liu X."/>
            <person name="Gao L.Z."/>
        </authorList>
    </citation>
    <scope>NUCLEOTIDE SEQUENCE [LARGE SCALE GENOMIC DNA]</scope>
    <source>
        <strain evidence="3">cv. GT1</strain>
        <tissue evidence="2">Leaf</tissue>
    </source>
</reference>
<sequence>MSGFECAAFQPVPLNPREDDNALIDRGLSEEYMQGVENFLEFAFTHSKLKRIIPCPYIKCNNFSHKTRDEVGNHLLMSAIVKGNTHWLYHGKFATEKTHIASEVENEDGDDILGMIHDAVEPSLMDTIVQDAYEHESTDISNPNFVESSFKPVKPYEFSKEASKFYKLLENAQKKLYPGCDKFSKLSLTVKLFQIKFLLD</sequence>
<proteinExistence type="predicted"/>
<dbReference type="Pfam" id="PF13963">
    <property type="entry name" value="Transpos_assoc"/>
    <property type="match status" value="1"/>
</dbReference>
<feature type="domain" description="Transposase-associated" evidence="1">
    <location>
        <begin position="28"/>
        <end position="91"/>
    </location>
</feature>
<evidence type="ECO:0000259" key="1">
    <source>
        <dbReference type="Pfam" id="PF13963"/>
    </source>
</evidence>
<keyword evidence="3" id="KW-1185">Reference proteome</keyword>
<evidence type="ECO:0000313" key="3">
    <source>
        <dbReference type="Proteomes" id="UP000467840"/>
    </source>
</evidence>
<protein>
    <recommendedName>
        <fullName evidence="1">Transposase-associated domain-containing protein</fullName>
    </recommendedName>
</protein>